<dbReference type="EMBL" id="JAMOIL010000002">
    <property type="protein sequence ID" value="MCM0619153.1"/>
    <property type="molecule type" value="Genomic_DNA"/>
</dbReference>
<dbReference type="PANTHER" id="PTHR35273">
    <property type="entry name" value="ALPHA-1,4 POLYGALACTOSAMINIDASE, PUTATIVE (AFU_ORTHOLOGUE AFUA_3G07890)-RELATED"/>
    <property type="match status" value="1"/>
</dbReference>
<dbReference type="InterPro" id="IPR004352">
    <property type="entry name" value="GH114_TIM-barrel"/>
</dbReference>
<evidence type="ECO:0000256" key="1">
    <source>
        <dbReference type="SAM" id="MobiDB-lite"/>
    </source>
</evidence>
<proteinExistence type="predicted"/>
<evidence type="ECO:0000259" key="2">
    <source>
        <dbReference type="Pfam" id="PF03537"/>
    </source>
</evidence>
<dbReference type="Gene3D" id="3.20.20.70">
    <property type="entry name" value="Aldolase class I"/>
    <property type="match status" value="1"/>
</dbReference>
<evidence type="ECO:0000313" key="3">
    <source>
        <dbReference type="EMBL" id="MCM0619153.1"/>
    </source>
</evidence>
<name>A0A9X2D4H4_9ACTN</name>
<dbReference type="PROSITE" id="PS51257">
    <property type="entry name" value="PROKAR_LIPOPROTEIN"/>
    <property type="match status" value="1"/>
</dbReference>
<comment type="caution">
    <text evidence="3">The sequence shown here is derived from an EMBL/GenBank/DDBJ whole genome shotgun (WGS) entry which is preliminary data.</text>
</comment>
<organism evidence="3 4">
    <name type="scientific">Nocardioides bruguierae</name>
    <dbReference type="NCBI Taxonomy" id="2945102"/>
    <lineage>
        <taxon>Bacteria</taxon>
        <taxon>Bacillati</taxon>
        <taxon>Actinomycetota</taxon>
        <taxon>Actinomycetes</taxon>
        <taxon>Propionibacteriales</taxon>
        <taxon>Nocardioidaceae</taxon>
        <taxon>Nocardioides</taxon>
    </lineage>
</organism>
<gene>
    <name evidence="3" type="ORF">M8330_02440</name>
</gene>
<keyword evidence="4" id="KW-1185">Reference proteome</keyword>
<evidence type="ECO:0000313" key="4">
    <source>
        <dbReference type="Proteomes" id="UP001139485"/>
    </source>
</evidence>
<feature type="compositionally biased region" description="Low complexity" evidence="1">
    <location>
        <begin position="37"/>
        <end position="60"/>
    </location>
</feature>
<dbReference type="Proteomes" id="UP001139485">
    <property type="component" value="Unassembled WGS sequence"/>
</dbReference>
<dbReference type="PANTHER" id="PTHR35273:SF2">
    <property type="entry name" value="ALPHA-GALACTOSIDASE"/>
    <property type="match status" value="1"/>
</dbReference>
<sequence length="292" mass="31990">MGGRSVRAGWTPGWTAGIVTLLLLAGCSVPSGHEARSAGASDAVPSGAAATAGATAGDSPTRAPRLPADEDVDYQLGGAAEPDDSVGIVVRDRTEDPAGLYDVCYVNGFQTQPDQRRFWRQRWRLVLTDADGDPVVDEGWGEWLLDIRTPRRRARLARIMAGWTQGCADDGYEAVEYDNLDSFTRSRGLLSPRDARAYARLLARGAHAAGLRAAQKNRAGWDGTSVRLDLAVAEECGRYRECGSYRRHYGRQVLMVEYRRRDFRRTCRTQGAAVPVVLRDRALSVDGVRAYC</sequence>
<dbReference type="AlphaFoldDB" id="A0A9X2D4H4"/>
<accession>A0A9X2D4H4</accession>
<protein>
    <submittedName>
        <fullName evidence="3">Endo alpha-1,4 polygalactosaminidase</fullName>
    </submittedName>
</protein>
<dbReference type="RefSeq" id="WP_250826051.1">
    <property type="nucleotide sequence ID" value="NZ_JAMOIL010000002.1"/>
</dbReference>
<dbReference type="SUPFAM" id="SSF51445">
    <property type="entry name" value="(Trans)glycosidases"/>
    <property type="match status" value="1"/>
</dbReference>
<feature type="region of interest" description="Disordered" evidence="1">
    <location>
        <begin position="34"/>
        <end position="68"/>
    </location>
</feature>
<reference evidence="3" key="1">
    <citation type="submission" date="2022-05" db="EMBL/GenBank/DDBJ databases">
        <authorList>
            <person name="Tuo L."/>
        </authorList>
    </citation>
    <scope>NUCLEOTIDE SEQUENCE</scope>
    <source>
        <strain evidence="3">BSK12Z-4</strain>
    </source>
</reference>
<dbReference type="InterPro" id="IPR013785">
    <property type="entry name" value="Aldolase_TIM"/>
</dbReference>
<feature type="domain" description="Glycoside-hydrolase family GH114 TIM-barrel" evidence="2">
    <location>
        <begin position="73"/>
        <end position="283"/>
    </location>
</feature>
<dbReference type="InterPro" id="IPR017853">
    <property type="entry name" value="GH"/>
</dbReference>
<dbReference type="Pfam" id="PF03537">
    <property type="entry name" value="Glyco_hydro_114"/>
    <property type="match status" value="1"/>
</dbReference>